<dbReference type="KEGG" id="orn:DV701_04275"/>
<dbReference type="EMBL" id="CP031229">
    <property type="protein sequence ID" value="AXH95448.1"/>
    <property type="molecule type" value="Genomic_DNA"/>
</dbReference>
<evidence type="ECO:0000313" key="1">
    <source>
        <dbReference type="EMBL" id="AXH95448.1"/>
    </source>
</evidence>
<reference evidence="1 2" key="1">
    <citation type="submission" date="2018-07" db="EMBL/GenBank/DDBJ databases">
        <title>Complete genome sequencing of Ornithinimicrobium sp. AMA3305.</title>
        <authorList>
            <person name="Bae J.-W."/>
        </authorList>
    </citation>
    <scope>NUCLEOTIDE SEQUENCE [LARGE SCALE GENOMIC DNA]</scope>
    <source>
        <strain evidence="1 2">AMA3305</strain>
    </source>
</reference>
<dbReference type="AlphaFoldDB" id="A0A345NK90"/>
<proteinExistence type="predicted"/>
<accession>A0A345NK90</accession>
<sequence length="290" mass="32111">MIEAGNIVQLTDLARRGSAEPTTYTVLPPWLRRDLDSWKQASHDIYRRDFTDADGDEVSVLCWLHEGRPALIYPFLDVPSGDLSPLQPIQEHIDGEIVWIEPKATARRVLPHGADPGTEAQVLVDGVARGLKSVPEHLRRTETQDGDVQPTRALDSWGEVMTFIRAHYKVAHEYTDDDTDPSGATGCRMNFDVGDGRSQVVFASRVDLAGEPWVRIWSPFARLHAVDLLAVLQRASRTVCGDVRLVDDVVTFNHTAPVRNLDTGALTDLVDLIVGTGDRLERELGTGDAF</sequence>
<dbReference type="RefSeq" id="WP_114927213.1">
    <property type="nucleotide sequence ID" value="NZ_CP031229.1"/>
</dbReference>
<dbReference type="OrthoDB" id="3295813at2"/>
<keyword evidence="2" id="KW-1185">Reference proteome</keyword>
<protein>
    <submittedName>
        <fullName evidence="1">Uncharacterized protein</fullName>
    </submittedName>
</protein>
<gene>
    <name evidence="1" type="ORF">DV701_04275</name>
</gene>
<name>A0A345NK90_9MICO</name>
<organism evidence="1 2">
    <name type="scientific">Ornithinimicrobium avium</name>
    <dbReference type="NCBI Taxonomy" id="2283195"/>
    <lineage>
        <taxon>Bacteria</taxon>
        <taxon>Bacillati</taxon>
        <taxon>Actinomycetota</taxon>
        <taxon>Actinomycetes</taxon>
        <taxon>Micrococcales</taxon>
        <taxon>Ornithinimicrobiaceae</taxon>
        <taxon>Ornithinimicrobium</taxon>
    </lineage>
</organism>
<evidence type="ECO:0000313" key="2">
    <source>
        <dbReference type="Proteomes" id="UP000253790"/>
    </source>
</evidence>
<dbReference type="Proteomes" id="UP000253790">
    <property type="component" value="Chromosome"/>
</dbReference>